<evidence type="ECO:0000256" key="1">
    <source>
        <dbReference type="ARBA" id="ARBA00010641"/>
    </source>
</evidence>
<keyword evidence="2 6" id="KW-0805">Transcription regulation</keyword>
<dbReference type="InterPro" id="IPR014284">
    <property type="entry name" value="RNA_pol_sigma-70_dom"/>
</dbReference>
<dbReference type="AlphaFoldDB" id="A0A5C6QCN8"/>
<dbReference type="EMBL" id="VOLQ01000018">
    <property type="protein sequence ID" value="TWX66483.1"/>
    <property type="molecule type" value="Genomic_DNA"/>
</dbReference>
<dbReference type="SUPFAM" id="SSF88659">
    <property type="entry name" value="Sigma3 and sigma4 domains of RNA polymerase sigma factors"/>
    <property type="match status" value="1"/>
</dbReference>
<evidence type="ECO:0000256" key="3">
    <source>
        <dbReference type="ARBA" id="ARBA00023082"/>
    </source>
</evidence>
<dbReference type="InterPro" id="IPR013324">
    <property type="entry name" value="RNA_pol_sigma_r3/r4-like"/>
</dbReference>
<evidence type="ECO:0000313" key="11">
    <source>
        <dbReference type="Proteomes" id="UP000321917"/>
    </source>
</evidence>
<dbReference type="GO" id="GO:0003677">
    <property type="term" value="F:DNA binding"/>
    <property type="evidence" value="ECO:0007669"/>
    <property type="project" value="UniProtKB-KW"/>
</dbReference>
<evidence type="ECO:0000256" key="6">
    <source>
        <dbReference type="RuleBase" id="RU000716"/>
    </source>
</evidence>
<organism evidence="9 11">
    <name type="scientific">Colwellia hornerae</name>
    <dbReference type="NCBI Taxonomy" id="89402"/>
    <lineage>
        <taxon>Bacteria</taxon>
        <taxon>Pseudomonadati</taxon>
        <taxon>Pseudomonadota</taxon>
        <taxon>Gammaproteobacteria</taxon>
        <taxon>Alteromonadales</taxon>
        <taxon>Colwelliaceae</taxon>
        <taxon>Colwellia</taxon>
    </lineage>
</organism>
<dbReference type="InterPro" id="IPR013325">
    <property type="entry name" value="RNA_pol_sigma_r2"/>
</dbReference>
<dbReference type="InterPro" id="IPR000838">
    <property type="entry name" value="RNA_pol_sigma70_ECF_CS"/>
</dbReference>
<dbReference type="PANTHER" id="PTHR43133:SF53">
    <property type="entry name" value="ECF RNA POLYMERASE SIGMA-E FACTOR"/>
    <property type="match status" value="1"/>
</dbReference>
<dbReference type="Proteomes" id="UP000321917">
    <property type="component" value="Unassembled WGS sequence"/>
</dbReference>
<dbReference type="InterPro" id="IPR036388">
    <property type="entry name" value="WH-like_DNA-bd_sf"/>
</dbReference>
<feature type="domain" description="RNA polymerase sigma-70 region 2" evidence="7">
    <location>
        <begin position="27"/>
        <end position="94"/>
    </location>
</feature>
<dbReference type="NCBIfam" id="NF007222">
    <property type="entry name" value="PRK09640.1"/>
    <property type="match status" value="1"/>
</dbReference>
<reference evidence="9 11" key="1">
    <citation type="submission" date="2019-07" db="EMBL/GenBank/DDBJ databases">
        <title>Genomes of sea-ice associated Colwellia species.</title>
        <authorList>
            <person name="Bowman J.P."/>
        </authorList>
    </citation>
    <scope>NUCLEOTIDE SEQUENCE [LARGE SCALE GENOMIC DNA]</scope>
    <source>
        <strain evidence="8 10">ACAM 607</strain>
        <strain evidence="9 11">IC036</strain>
    </source>
</reference>
<evidence type="ECO:0000259" key="7">
    <source>
        <dbReference type="Pfam" id="PF04542"/>
    </source>
</evidence>
<evidence type="ECO:0000313" key="8">
    <source>
        <dbReference type="EMBL" id="TWX61167.1"/>
    </source>
</evidence>
<keyword evidence="4 6" id="KW-0238">DNA-binding</keyword>
<proteinExistence type="inferred from homology"/>
<accession>A0A5C6QCN8</accession>
<evidence type="ECO:0000256" key="5">
    <source>
        <dbReference type="ARBA" id="ARBA00023163"/>
    </source>
</evidence>
<dbReference type="InterPro" id="IPR007627">
    <property type="entry name" value="RNA_pol_sigma70_r2"/>
</dbReference>
<dbReference type="NCBIfam" id="TIGR02937">
    <property type="entry name" value="sigma70-ECF"/>
    <property type="match status" value="1"/>
</dbReference>
<dbReference type="SUPFAM" id="SSF88946">
    <property type="entry name" value="Sigma2 domain of RNA polymerase sigma factors"/>
    <property type="match status" value="1"/>
</dbReference>
<dbReference type="PROSITE" id="PS01063">
    <property type="entry name" value="SIGMA70_ECF"/>
    <property type="match status" value="1"/>
</dbReference>
<evidence type="ECO:0000256" key="4">
    <source>
        <dbReference type="ARBA" id="ARBA00023125"/>
    </source>
</evidence>
<keyword evidence="10" id="KW-1185">Reference proteome</keyword>
<protein>
    <recommendedName>
        <fullName evidence="6">RNA polymerase sigma factor</fullName>
    </recommendedName>
</protein>
<dbReference type="GO" id="GO:0006352">
    <property type="term" value="P:DNA-templated transcription initiation"/>
    <property type="evidence" value="ECO:0007669"/>
    <property type="project" value="InterPro"/>
</dbReference>
<keyword evidence="3 6" id="KW-0731">Sigma factor</keyword>
<gene>
    <name evidence="9" type="primary">sigX</name>
    <name evidence="8" type="ORF">ESZ26_05335</name>
    <name evidence="9" type="ORF">ESZ27_10680</name>
</gene>
<keyword evidence="5 6" id="KW-0804">Transcription</keyword>
<dbReference type="InterPro" id="IPR039425">
    <property type="entry name" value="RNA_pol_sigma-70-like"/>
</dbReference>
<evidence type="ECO:0000313" key="9">
    <source>
        <dbReference type="EMBL" id="TWX66483.1"/>
    </source>
</evidence>
<dbReference type="GO" id="GO:0016987">
    <property type="term" value="F:sigma factor activity"/>
    <property type="evidence" value="ECO:0007669"/>
    <property type="project" value="UniProtKB-KW"/>
</dbReference>
<dbReference type="Proteomes" id="UP000321525">
    <property type="component" value="Unassembled WGS sequence"/>
</dbReference>
<comment type="similarity">
    <text evidence="1 6">Belongs to the sigma-70 factor family. ECF subfamily.</text>
</comment>
<dbReference type="Gene3D" id="1.10.1740.10">
    <property type="match status" value="1"/>
</dbReference>
<evidence type="ECO:0000313" key="10">
    <source>
        <dbReference type="Proteomes" id="UP000321525"/>
    </source>
</evidence>
<dbReference type="Pfam" id="PF04542">
    <property type="entry name" value="Sigma70_r2"/>
    <property type="match status" value="1"/>
</dbReference>
<name>A0A5C6QCN8_9GAMM</name>
<dbReference type="OrthoDB" id="9784272at2"/>
<comment type="caution">
    <text evidence="9">The sequence shown here is derived from an EMBL/GenBank/DDBJ whole genome shotgun (WGS) entry which is preliminary data.</text>
</comment>
<dbReference type="Gene3D" id="1.10.10.10">
    <property type="entry name" value="Winged helix-like DNA-binding domain superfamily/Winged helix DNA-binding domain"/>
    <property type="match status" value="1"/>
</dbReference>
<evidence type="ECO:0000256" key="2">
    <source>
        <dbReference type="ARBA" id="ARBA00023015"/>
    </source>
</evidence>
<dbReference type="PANTHER" id="PTHR43133">
    <property type="entry name" value="RNA POLYMERASE ECF-TYPE SIGMA FACTO"/>
    <property type="match status" value="1"/>
</dbReference>
<dbReference type="EMBL" id="VOLR01000006">
    <property type="protein sequence ID" value="TWX61167.1"/>
    <property type="molecule type" value="Genomic_DNA"/>
</dbReference>
<dbReference type="RefSeq" id="WP_146798706.1">
    <property type="nucleotide sequence ID" value="NZ_VOLP01000007.1"/>
</dbReference>
<sequence length="177" mass="20777">MTTPNERQLVALVQASLPYDTRLFQQLITPYLPVLKGYCVKLLNNRPDAEDVVQETIIKVLAHLKNFKWAVSFKAWLFKIAHNECINKIRDRRWDTIEHNDEYLESIIDDDSNHEDLATALSLLMVNLSFVDRNIMLLRYRTGLEFQEVADICHLNISAVKMRHKRVIGFLQKRLKQ</sequence>